<dbReference type="Pfam" id="PF02781">
    <property type="entry name" value="G6PD_C"/>
    <property type="match status" value="1"/>
</dbReference>
<dbReference type="Gene3D" id="3.40.50.720">
    <property type="entry name" value="NAD(P)-binding Rossmann-like Domain"/>
    <property type="match status" value="1"/>
</dbReference>
<dbReference type="InterPro" id="IPR019796">
    <property type="entry name" value="G6P_DH_AS"/>
</dbReference>
<feature type="binding site" evidence="7">
    <location>
        <position position="344"/>
    </location>
    <ligand>
        <name>substrate</name>
    </ligand>
</feature>
<proteinExistence type="inferred from homology"/>
<dbReference type="PIRSF" id="PIRSF000110">
    <property type="entry name" value="G6PD"/>
    <property type="match status" value="1"/>
</dbReference>
<feature type="binding site" evidence="7">
    <location>
        <position position="243"/>
    </location>
    <ligand>
        <name>substrate</name>
    </ligand>
</feature>
<feature type="binding site" evidence="7">
    <location>
        <position position="190"/>
    </location>
    <ligand>
        <name>substrate</name>
    </ligand>
</feature>
<evidence type="ECO:0000259" key="9">
    <source>
        <dbReference type="Pfam" id="PF02781"/>
    </source>
</evidence>
<name>A0A9D9E5L2_9LACO</name>
<comment type="catalytic activity">
    <reaction evidence="7">
        <text>D-glucose 6-phosphate + NADP(+) = 6-phospho-D-glucono-1,5-lactone + NADPH + H(+)</text>
        <dbReference type="Rhea" id="RHEA:15841"/>
        <dbReference type="ChEBI" id="CHEBI:15378"/>
        <dbReference type="ChEBI" id="CHEBI:57783"/>
        <dbReference type="ChEBI" id="CHEBI:57955"/>
        <dbReference type="ChEBI" id="CHEBI:58349"/>
        <dbReference type="ChEBI" id="CHEBI:61548"/>
        <dbReference type="EC" id="1.1.1.49"/>
    </reaction>
</comment>
<keyword evidence="5 7" id="KW-0560">Oxidoreductase</keyword>
<dbReference type="GO" id="GO:0006006">
    <property type="term" value="P:glucose metabolic process"/>
    <property type="evidence" value="ECO:0007669"/>
    <property type="project" value="UniProtKB-KW"/>
</dbReference>
<dbReference type="SUPFAM" id="SSF55347">
    <property type="entry name" value="Glyceraldehyde-3-phosphate dehydrogenase-like, C-terminal domain"/>
    <property type="match status" value="1"/>
</dbReference>
<dbReference type="InterPro" id="IPR022675">
    <property type="entry name" value="G6P_DH_C"/>
</dbReference>
<protein>
    <recommendedName>
        <fullName evidence="7">Glucose-6-phosphate 1-dehydrogenase</fullName>
        <shortName evidence="7">G6PD</shortName>
        <ecNumber evidence="7">1.1.1.49</ecNumber>
    </recommendedName>
</protein>
<feature type="binding site" evidence="7">
    <location>
        <position position="47"/>
    </location>
    <ligand>
        <name>NADP(+)</name>
        <dbReference type="ChEBI" id="CHEBI:58349"/>
    </ligand>
</feature>
<dbReference type="PANTHER" id="PTHR23429:SF0">
    <property type="entry name" value="GLUCOSE-6-PHOSPHATE 1-DEHYDROGENASE"/>
    <property type="match status" value="1"/>
</dbReference>
<dbReference type="GO" id="GO:0004345">
    <property type="term" value="F:glucose-6-phosphate dehydrogenase activity"/>
    <property type="evidence" value="ECO:0007669"/>
    <property type="project" value="UniProtKB-UniRule"/>
</dbReference>
<dbReference type="Pfam" id="PF00479">
    <property type="entry name" value="G6PD_N"/>
    <property type="match status" value="1"/>
</dbReference>
<dbReference type="GO" id="GO:0009051">
    <property type="term" value="P:pentose-phosphate shunt, oxidative branch"/>
    <property type="evidence" value="ECO:0007669"/>
    <property type="project" value="TreeGrafter"/>
</dbReference>
<sequence>MATEYDESIILFGASGDLAKRKLYPSLFKLFLRGNLKNHFAIIGVSRTNWSDSEYQKIIKDILIRNENIINNKLFKFDLLDEFVKHCSYCPLDLTNHHNYINLKRKIQSKEKVFNIPSKRIFYLSIAPNLFSTVSNYLKSEQLLSNTGQNKLVIEKPFGTDYKSATHLNDQLNEVFNENEIYRIDHYLGKEMVHNIQAVRFSNTIIESLWNNHYIDNIQITLSEKIGIENRANYYDKAGALRDMVQSHILQIAAQLAMDQPVTFSDEDIRVEKVKALHALRIYKDYEVNKYFVRGQYAANNGCKAYRDEKNIPANSNTNTFVAGKLLFDNNRWLGVPFYIRTGKRLNDKFTRIDVTFKKPLIDLFNFTSNNYTHQNFLNPNILTIFVEPKYGFSLTLNTMTVKQEMNMKLSPINLNFYQDTITSNKFPDAYERLIHDILKGDQTNFASWKEISYSWKFIDVIQKYWDKKEPIFPNYIPGSMGPASADELLKQDNRKWVYRIN</sequence>
<organism evidence="10 11">
    <name type="scientific">Candidatus Gallilactobacillus intestinavium</name>
    <dbReference type="NCBI Taxonomy" id="2840838"/>
    <lineage>
        <taxon>Bacteria</taxon>
        <taxon>Bacillati</taxon>
        <taxon>Bacillota</taxon>
        <taxon>Bacilli</taxon>
        <taxon>Lactobacillales</taxon>
        <taxon>Lactobacillaceae</taxon>
        <taxon>Lactobacillaceae incertae sedis</taxon>
        <taxon>Candidatus Gallilactobacillus</taxon>
    </lineage>
</organism>
<comment type="caution">
    <text evidence="10">The sequence shown here is derived from an EMBL/GenBank/DDBJ whole genome shotgun (WGS) entry which is preliminary data.</text>
</comment>
<gene>
    <name evidence="7" type="primary">zwf</name>
    <name evidence="10" type="ORF">IAA89_05270</name>
</gene>
<dbReference type="GO" id="GO:0050661">
    <property type="term" value="F:NADP binding"/>
    <property type="evidence" value="ECO:0007669"/>
    <property type="project" value="UniProtKB-UniRule"/>
</dbReference>
<evidence type="ECO:0000256" key="7">
    <source>
        <dbReference type="HAMAP-Rule" id="MF_00966"/>
    </source>
</evidence>
<dbReference type="InterPro" id="IPR036291">
    <property type="entry name" value="NAD(P)-bd_dom_sf"/>
</dbReference>
<evidence type="ECO:0000256" key="2">
    <source>
        <dbReference type="ARBA" id="ARBA00009975"/>
    </source>
</evidence>
<evidence type="ECO:0000256" key="1">
    <source>
        <dbReference type="ARBA" id="ARBA00004937"/>
    </source>
</evidence>
<dbReference type="EMBL" id="JADIMP010000087">
    <property type="protein sequence ID" value="MBO8441822.1"/>
    <property type="molecule type" value="Genomic_DNA"/>
</dbReference>
<feature type="domain" description="Glucose-6-phosphate dehydrogenase NAD-binding" evidence="8">
    <location>
        <begin position="10"/>
        <end position="195"/>
    </location>
</feature>
<dbReference type="PANTHER" id="PTHR23429">
    <property type="entry name" value="GLUCOSE-6-PHOSPHATE 1-DEHYDROGENASE G6PD"/>
    <property type="match status" value="1"/>
</dbReference>
<feature type="binding site" evidence="7">
    <location>
        <begin position="13"/>
        <end position="20"/>
    </location>
    <ligand>
        <name>NADP(+)</name>
        <dbReference type="ChEBI" id="CHEBI:58349"/>
    </ligand>
</feature>
<keyword evidence="4 7" id="KW-0521">NADP</keyword>
<comment type="similarity">
    <text evidence="2 7">Belongs to the glucose-6-phosphate dehydrogenase family.</text>
</comment>
<dbReference type="AlphaFoldDB" id="A0A9D9E5L2"/>
<dbReference type="InterPro" id="IPR022674">
    <property type="entry name" value="G6P_DH_NAD-bd"/>
</dbReference>
<evidence type="ECO:0000256" key="3">
    <source>
        <dbReference type="ARBA" id="ARBA00022526"/>
    </source>
</evidence>
<dbReference type="NCBIfam" id="TIGR00871">
    <property type="entry name" value="zwf"/>
    <property type="match status" value="1"/>
</dbReference>
<dbReference type="HAMAP" id="MF_00966">
    <property type="entry name" value="G6PD"/>
    <property type="match status" value="1"/>
</dbReference>
<feature type="binding site" evidence="7">
    <location>
        <position position="349"/>
    </location>
    <ligand>
        <name>substrate</name>
    </ligand>
</feature>
<comment type="function">
    <text evidence="7">Catalyzes the oxidation of glucose 6-phosphate to 6-phosphogluconolactone.</text>
</comment>
<feature type="domain" description="Glucose-6-phosphate dehydrogenase C-terminal" evidence="9">
    <location>
        <begin position="198"/>
        <end position="497"/>
    </location>
</feature>
<feature type="binding site" evidence="7">
    <location>
        <position position="186"/>
    </location>
    <ligand>
        <name>substrate</name>
    </ligand>
</feature>
<reference evidence="10" key="1">
    <citation type="submission" date="2020-10" db="EMBL/GenBank/DDBJ databases">
        <authorList>
            <person name="Gilroy R."/>
        </authorList>
    </citation>
    <scope>NUCLEOTIDE SEQUENCE</scope>
    <source>
        <strain evidence="10">C6-149</strain>
    </source>
</reference>
<evidence type="ECO:0000313" key="10">
    <source>
        <dbReference type="EMBL" id="MBO8441822.1"/>
    </source>
</evidence>
<dbReference type="Proteomes" id="UP000823614">
    <property type="component" value="Unassembled WGS sequence"/>
</dbReference>
<dbReference type="PRINTS" id="PR00079">
    <property type="entry name" value="G6PDHDRGNASE"/>
</dbReference>
<dbReference type="InterPro" id="IPR001282">
    <property type="entry name" value="G6P_DH"/>
</dbReference>
<feature type="active site" description="Proton acceptor" evidence="7">
    <location>
        <position position="248"/>
    </location>
</feature>
<accession>A0A9D9E5L2</accession>
<evidence type="ECO:0000259" key="8">
    <source>
        <dbReference type="Pfam" id="PF00479"/>
    </source>
</evidence>
<feature type="binding site" evidence="7">
    <location>
        <begin position="93"/>
        <end position="94"/>
    </location>
    <ligand>
        <name>NADP(+)</name>
        <dbReference type="ChEBI" id="CHEBI:58349"/>
    </ligand>
</feature>
<comment type="pathway">
    <text evidence="1 7">Carbohydrate degradation; pentose phosphate pathway; D-ribulose 5-phosphate from D-glucose 6-phosphate (oxidative stage): step 1/3.</text>
</comment>
<keyword evidence="6 7" id="KW-0119">Carbohydrate metabolism</keyword>
<dbReference type="Gene3D" id="3.30.360.10">
    <property type="entry name" value="Dihydrodipicolinate Reductase, domain 2"/>
    <property type="match status" value="1"/>
</dbReference>
<evidence type="ECO:0000256" key="5">
    <source>
        <dbReference type="ARBA" id="ARBA00023002"/>
    </source>
</evidence>
<evidence type="ECO:0000256" key="6">
    <source>
        <dbReference type="ARBA" id="ARBA00023277"/>
    </source>
</evidence>
<feature type="binding site" evidence="7">
    <location>
        <position position="156"/>
    </location>
    <ligand>
        <name>NADP(+)</name>
        <dbReference type="ChEBI" id="CHEBI:58349"/>
    </ligand>
</feature>
<dbReference type="GO" id="GO:0005829">
    <property type="term" value="C:cytosol"/>
    <property type="evidence" value="ECO:0007669"/>
    <property type="project" value="TreeGrafter"/>
</dbReference>
<reference evidence="10" key="2">
    <citation type="journal article" date="2021" name="PeerJ">
        <title>Extensive microbial diversity within the chicken gut microbiome revealed by metagenomics and culture.</title>
        <authorList>
            <person name="Gilroy R."/>
            <person name="Ravi A."/>
            <person name="Getino M."/>
            <person name="Pursley I."/>
            <person name="Horton D.L."/>
            <person name="Alikhan N.F."/>
            <person name="Baker D."/>
            <person name="Gharbi K."/>
            <person name="Hall N."/>
            <person name="Watson M."/>
            <person name="Adriaenssens E.M."/>
            <person name="Foster-Nyarko E."/>
            <person name="Jarju S."/>
            <person name="Secka A."/>
            <person name="Antonio M."/>
            <person name="Oren A."/>
            <person name="Chaudhuri R.R."/>
            <person name="La Ragione R."/>
            <person name="Hildebrand F."/>
            <person name="Pallen M.J."/>
        </authorList>
    </citation>
    <scope>NUCLEOTIDE SEQUENCE</scope>
    <source>
        <strain evidence="10">C6-149</strain>
    </source>
</reference>
<keyword evidence="3 7" id="KW-0313">Glucose metabolism</keyword>
<dbReference type="PROSITE" id="PS00069">
    <property type="entry name" value="G6P_DEHYDROGENASE"/>
    <property type="match status" value="1"/>
</dbReference>
<dbReference type="SUPFAM" id="SSF51735">
    <property type="entry name" value="NAD(P)-binding Rossmann-fold domains"/>
    <property type="match status" value="1"/>
</dbReference>
<feature type="binding site" evidence="7">
    <location>
        <position position="224"/>
    </location>
    <ligand>
        <name>substrate</name>
    </ligand>
</feature>
<dbReference type="EC" id="1.1.1.49" evidence="7"/>
<evidence type="ECO:0000256" key="4">
    <source>
        <dbReference type="ARBA" id="ARBA00022857"/>
    </source>
</evidence>
<evidence type="ECO:0000313" key="11">
    <source>
        <dbReference type="Proteomes" id="UP000823614"/>
    </source>
</evidence>